<dbReference type="InParanoid" id="D7FQJ3"/>
<dbReference type="InterPro" id="IPR006115">
    <property type="entry name" value="6PGDH_NADP-bd"/>
</dbReference>
<dbReference type="SUPFAM" id="SSF48179">
    <property type="entry name" value="6-phosphogluconate dehydrogenase C-terminal domain-like"/>
    <property type="match status" value="1"/>
</dbReference>
<keyword evidence="8" id="KW-1185">Reference proteome</keyword>
<feature type="domain" description="6-phosphogluconate dehydrogenase NADP-binding" evidence="5">
    <location>
        <begin position="53"/>
        <end position="214"/>
    </location>
</feature>
<dbReference type="InterPro" id="IPR036291">
    <property type="entry name" value="NAD(P)-bd_dom_sf"/>
</dbReference>
<dbReference type="OrthoDB" id="435038at2759"/>
<dbReference type="Gene3D" id="3.40.50.720">
    <property type="entry name" value="NAD(P)-binding Rossmann-like Domain"/>
    <property type="match status" value="1"/>
</dbReference>
<dbReference type="SUPFAM" id="SSF51735">
    <property type="entry name" value="NAD(P)-binding Rossmann-fold domains"/>
    <property type="match status" value="1"/>
</dbReference>
<dbReference type="AlphaFoldDB" id="D7FQJ3"/>
<gene>
    <name evidence="7" type="primary">gamma</name>
    <name evidence="7" type="ORF">Esi_0203_0012</name>
</gene>
<dbReference type="PANTHER" id="PTHR43580">
    <property type="entry name" value="OXIDOREDUCTASE GLYR1-RELATED"/>
    <property type="match status" value="1"/>
</dbReference>
<dbReference type="GO" id="GO:0016491">
    <property type="term" value="F:oxidoreductase activity"/>
    <property type="evidence" value="ECO:0007669"/>
    <property type="project" value="UniProtKB-KW"/>
</dbReference>
<reference evidence="7 8" key="1">
    <citation type="journal article" date="2010" name="Nature">
        <title>The Ectocarpus genome and the independent evolution of multicellularity in brown algae.</title>
        <authorList>
            <person name="Cock J.M."/>
            <person name="Sterck L."/>
            <person name="Rouze P."/>
            <person name="Scornet D."/>
            <person name="Allen A.E."/>
            <person name="Amoutzias G."/>
            <person name="Anthouard V."/>
            <person name="Artiguenave F."/>
            <person name="Aury J.M."/>
            <person name="Badger J.H."/>
            <person name="Beszteri B."/>
            <person name="Billiau K."/>
            <person name="Bonnet E."/>
            <person name="Bothwell J.H."/>
            <person name="Bowler C."/>
            <person name="Boyen C."/>
            <person name="Brownlee C."/>
            <person name="Carrano C.J."/>
            <person name="Charrier B."/>
            <person name="Cho G.Y."/>
            <person name="Coelho S.M."/>
            <person name="Collen J."/>
            <person name="Corre E."/>
            <person name="Da Silva C."/>
            <person name="Delage L."/>
            <person name="Delaroque N."/>
            <person name="Dittami S.M."/>
            <person name="Doulbeau S."/>
            <person name="Elias M."/>
            <person name="Farnham G."/>
            <person name="Gachon C.M."/>
            <person name="Gschloessl B."/>
            <person name="Heesch S."/>
            <person name="Jabbari K."/>
            <person name="Jubin C."/>
            <person name="Kawai H."/>
            <person name="Kimura K."/>
            <person name="Kloareg B."/>
            <person name="Kupper F.C."/>
            <person name="Lang D."/>
            <person name="Le Bail A."/>
            <person name="Leblanc C."/>
            <person name="Lerouge P."/>
            <person name="Lohr M."/>
            <person name="Lopez P.J."/>
            <person name="Martens C."/>
            <person name="Maumus F."/>
            <person name="Michel G."/>
            <person name="Miranda-Saavedra D."/>
            <person name="Morales J."/>
            <person name="Moreau H."/>
            <person name="Motomura T."/>
            <person name="Nagasato C."/>
            <person name="Napoli C.A."/>
            <person name="Nelson D.R."/>
            <person name="Nyvall-Collen P."/>
            <person name="Peters A.F."/>
            <person name="Pommier C."/>
            <person name="Potin P."/>
            <person name="Poulain J."/>
            <person name="Quesneville H."/>
            <person name="Read B."/>
            <person name="Rensing S.A."/>
            <person name="Ritter A."/>
            <person name="Rousvoal S."/>
            <person name="Samanta M."/>
            <person name="Samson G."/>
            <person name="Schroeder D.C."/>
            <person name="Segurens B."/>
            <person name="Strittmatter M."/>
            <person name="Tonon T."/>
            <person name="Tregear J.W."/>
            <person name="Valentin K."/>
            <person name="von Dassow P."/>
            <person name="Yamagishi T."/>
            <person name="Van de Peer Y."/>
            <person name="Wincker P."/>
        </authorList>
    </citation>
    <scope>NUCLEOTIDE SEQUENCE [LARGE SCALE GENOMIC DNA]</scope>
    <source>
        <strain evidence="8">Ec32 / CCAP1310/4</strain>
    </source>
</reference>
<organism evidence="7 8">
    <name type="scientific">Ectocarpus siliculosus</name>
    <name type="common">Brown alga</name>
    <name type="synonym">Conferva siliculosa</name>
    <dbReference type="NCBI Taxonomy" id="2880"/>
    <lineage>
        <taxon>Eukaryota</taxon>
        <taxon>Sar</taxon>
        <taxon>Stramenopiles</taxon>
        <taxon>Ochrophyta</taxon>
        <taxon>PX clade</taxon>
        <taxon>Phaeophyceae</taxon>
        <taxon>Ectocarpales</taxon>
        <taxon>Ectocarpaceae</taxon>
        <taxon>Ectocarpus</taxon>
    </lineage>
</organism>
<dbReference type="InterPro" id="IPR015815">
    <property type="entry name" value="HIBADH-related"/>
</dbReference>
<dbReference type="InterPro" id="IPR002204">
    <property type="entry name" value="3-OH-isobutyrate_DH-rel_CS"/>
</dbReference>
<dbReference type="PIRSF" id="PIRSF000103">
    <property type="entry name" value="HIBADH"/>
    <property type="match status" value="1"/>
</dbReference>
<proteinExistence type="inferred from homology"/>
<dbReference type="GO" id="GO:0051287">
    <property type="term" value="F:NAD binding"/>
    <property type="evidence" value="ECO:0007669"/>
    <property type="project" value="InterPro"/>
</dbReference>
<dbReference type="OMA" id="NALGCEY"/>
<dbReference type="PANTHER" id="PTHR43580:SF2">
    <property type="entry name" value="CYTOKINE-LIKE NUCLEAR FACTOR N-PAC"/>
    <property type="match status" value="1"/>
</dbReference>
<keyword evidence="3" id="KW-0520">NAD</keyword>
<dbReference type="EMBL" id="FN648380">
    <property type="protein sequence ID" value="CBJ30588.1"/>
    <property type="molecule type" value="Genomic_DNA"/>
</dbReference>
<evidence type="ECO:0000259" key="5">
    <source>
        <dbReference type="Pfam" id="PF03446"/>
    </source>
</evidence>
<dbReference type="GO" id="GO:0050661">
    <property type="term" value="F:NADP binding"/>
    <property type="evidence" value="ECO:0007669"/>
    <property type="project" value="InterPro"/>
</dbReference>
<keyword evidence="2" id="KW-0560">Oxidoreductase</keyword>
<dbReference type="PROSITE" id="PS00895">
    <property type="entry name" value="3_HYDROXYISOBUT_DH"/>
    <property type="match status" value="1"/>
</dbReference>
<dbReference type="InterPro" id="IPR013328">
    <property type="entry name" value="6PGD_dom2"/>
</dbReference>
<dbReference type="Gene3D" id="1.10.1040.10">
    <property type="entry name" value="N-(1-d-carboxylethyl)-l-norvaline Dehydrogenase, domain 2"/>
    <property type="match status" value="1"/>
</dbReference>
<dbReference type="eggNOG" id="KOG0409">
    <property type="taxonomic scope" value="Eukaryota"/>
</dbReference>
<evidence type="ECO:0000256" key="1">
    <source>
        <dbReference type="ARBA" id="ARBA00007598"/>
    </source>
</evidence>
<accession>D7FQJ3</accession>
<name>D7FQJ3_ECTSI</name>
<protein>
    <submittedName>
        <fullName evidence="7">Gamma hydroxybutyrate dehydrogenase</fullName>
    </submittedName>
</protein>
<feature type="active site" evidence="4">
    <location>
        <position position="223"/>
    </location>
</feature>
<dbReference type="EMBL" id="FN649727">
    <property type="protein sequence ID" value="CBJ30588.1"/>
    <property type="molecule type" value="Genomic_DNA"/>
</dbReference>
<dbReference type="Proteomes" id="UP000002630">
    <property type="component" value="Linkage Group LG02"/>
</dbReference>
<evidence type="ECO:0000313" key="8">
    <source>
        <dbReference type="Proteomes" id="UP000002630"/>
    </source>
</evidence>
<comment type="similarity">
    <text evidence="1">Belongs to the HIBADH-related family. NP60 subfamily.</text>
</comment>
<evidence type="ECO:0000256" key="2">
    <source>
        <dbReference type="ARBA" id="ARBA00023002"/>
    </source>
</evidence>
<dbReference type="InterPro" id="IPR051265">
    <property type="entry name" value="HIBADH-related_NP60_sf"/>
</dbReference>
<evidence type="ECO:0000313" key="7">
    <source>
        <dbReference type="EMBL" id="CBJ30588.1"/>
    </source>
</evidence>
<evidence type="ECO:0000259" key="6">
    <source>
        <dbReference type="Pfam" id="PF14833"/>
    </source>
</evidence>
<evidence type="ECO:0000256" key="3">
    <source>
        <dbReference type="ARBA" id="ARBA00023027"/>
    </source>
</evidence>
<evidence type="ECO:0000256" key="4">
    <source>
        <dbReference type="PIRSR" id="PIRSR000103-1"/>
    </source>
</evidence>
<dbReference type="InterPro" id="IPR008927">
    <property type="entry name" value="6-PGluconate_DH-like_C_sf"/>
</dbReference>
<dbReference type="InterPro" id="IPR029154">
    <property type="entry name" value="HIBADH-like_NADP-bd"/>
</dbReference>
<dbReference type="Pfam" id="PF03446">
    <property type="entry name" value="NAD_binding_2"/>
    <property type="match status" value="1"/>
</dbReference>
<feature type="domain" description="3-hydroxyisobutyrate dehydrogenase-like NAD-binding" evidence="6">
    <location>
        <begin position="217"/>
        <end position="335"/>
    </location>
</feature>
<dbReference type="Pfam" id="PF14833">
    <property type="entry name" value="NAD_binding_11"/>
    <property type="match status" value="1"/>
</dbReference>
<sequence>MIMRASTRTAVATTAFLSGRAGAFLSSGGLWRHEGISRANTARCLSMEAEREKVGFIGLGIMGTGMASNLIKGGRDVIVWNRTASKAADFSKRTGCETAATPKEVVEQCSITYSMLSTPEAASEVFFDPHDGVLAGLSKGKCLVDCATLQVEDMQDMYSEAIGRGAKFLEAPVSGSKGPAAAGQLVFLCGGDEDLFERASEDLDLMGKASHYLGPAGKGTEMKLVVNMIMSTMLVSVAEGMCLGDSLGLSSDSLIEILGQGAMASPMVALKGPLMAKKDYSSNFPLKHAQKDMRFALGLGDKAAQALPVAAAANAEYLRAKKNHADDDFCAVVEALRSKPEKINSNL</sequence>